<comment type="caution">
    <text evidence="1">The sequence shown here is derived from an EMBL/GenBank/DDBJ whole genome shotgun (WGS) entry which is preliminary data.</text>
</comment>
<dbReference type="Proteomes" id="UP000245207">
    <property type="component" value="Unassembled WGS sequence"/>
</dbReference>
<dbReference type="GO" id="GO:0016787">
    <property type="term" value="F:hydrolase activity"/>
    <property type="evidence" value="ECO:0007669"/>
    <property type="project" value="UniProtKB-KW"/>
</dbReference>
<protein>
    <submittedName>
        <fullName evidence="1">P-loop containing nucleoside triphosphate hydrolases superfamily protein</fullName>
    </submittedName>
</protein>
<organism evidence="1 2">
    <name type="scientific">Artemisia annua</name>
    <name type="common">Sweet wormwood</name>
    <dbReference type="NCBI Taxonomy" id="35608"/>
    <lineage>
        <taxon>Eukaryota</taxon>
        <taxon>Viridiplantae</taxon>
        <taxon>Streptophyta</taxon>
        <taxon>Embryophyta</taxon>
        <taxon>Tracheophyta</taxon>
        <taxon>Spermatophyta</taxon>
        <taxon>Magnoliopsida</taxon>
        <taxon>eudicotyledons</taxon>
        <taxon>Gunneridae</taxon>
        <taxon>Pentapetalae</taxon>
        <taxon>asterids</taxon>
        <taxon>campanulids</taxon>
        <taxon>Asterales</taxon>
        <taxon>Asteraceae</taxon>
        <taxon>Asteroideae</taxon>
        <taxon>Anthemideae</taxon>
        <taxon>Artemisiinae</taxon>
        <taxon>Artemisia</taxon>
    </lineage>
</organism>
<dbReference type="Gene3D" id="3.60.110.10">
    <property type="entry name" value="Carbon-nitrogen hydrolase"/>
    <property type="match status" value="1"/>
</dbReference>
<keyword evidence="2" id="KW-1185">Reference proteome</keyword>
<reference evidence="1 2" key="1">
    <citation type="journal article" date="2018" name="Mol. Plant">
        <title>The genome of Artemisia annua provides insight into the evolution of Asteraceae family and artemisinin biosynthesis.</title>
        <authorList>
            <person name="Shen Q."/>
            <person name="Zhang L."/>
            <person name="Liao Z."/>
            <person name="Wang S."/>
            <person name="Yan T."/>
            <person name="Shi P."/>
            <person name="Liu M."/>
            <person name="Fu X."/>
            <person name="Pan Q."/>
            <person name="Wang Y."/>
            <person name="Lv Z."/>
            <person name="Lu X."/>
            <person name="Zhang F."/>
            <person name="Jiang W."/>
            <person name="Ma Y."/>
            <person name="Chen M."/>
            <person name="Hao X."/>
            <person name="Li L."/>
            <person name="Tang Y."/>
            <person name="Lv G."/>
            <person name="Zhou Y."/>
            <person name="Sun X."/>
            <person name="Brodelius P.E."/>
            <person name="Rose J.K.C."/>
            <person name="Tang K."/>
        </authorList>
    </citation>
    <scope>NUCLEOTIDE SEQUENCE [LARGE SCALE GENOMIC DNA]</scope>
    <source>
        <strain evidence="2">cv. Huhao1</strain>
        <tissue evidence="1">Leaf</tissue>
    </source>
</reference>
<proteinExistence type="predicted"/>
<dbReference type="AlphaFoldDB" id="A0A2U1MYY2"/>
<evidence type="ECO:0000313" key="2">
    <source>
        <dbReference type="Proteomes" id="UP000245207"/>
    </source>
</evidence>
<dbReference type="InterPro" id="IPR036526">
    <property type="entry name" value="C-N_Hydrolase_sf"/>
</dbReference>
<dbReference type="EMBL" id="PKPP01004018">
    <property type="protein sequence ID" value="PWA66471.1"/>
    <property type="molecule type" value="Genomic_DNA"/>
</dbReference>
<evidence type="ECO:0000313" key="1">
    <source>
        <dbReference type="EMBL" id="PWA66471.1"/>
    </source>
</evidence>
<keyword evidence="1" id="KW-0378">Hydrolase</keyword>
<dbReference type="STRING" id="35608.A0A2U1MYY2"/>
<dbReference type="SUPFAM" id="SSF56317">
    <property type="entry name" value="Carbon-nitrogen hydrolase"/>
    <property type="match status" value="1"/>
</dbReference>
<sequence length="191" mass="21478">MSGHDPAIPAIPGYVRPRPGYSGQYPAMSGQYPANTTNIRLCPAMTRTDPHVVGIDDVDKLARQPNSIVISCILKLNLEAMRLVRVTRNPVVLSTDRGGCSVEDFCNQIHISLVKEVKYVYRARMQSGLPGWRRKVKEEDGKVVGKLEHEEGVLIAEIHLSAINHQRQCIPLQKHRRHAIYKLLQVDEQTP</sequence>
<name>A0A2U1MYY2_ARTAN</name>
<accession>A0A2U1MYY2</accession>
<gene>
    <name evidence="1" type="ORF">CTI12_AA327070</name>
</gene>